<evidence type="ECO:0000256" key="3">
    <source>
        <dbReference type="ARBA" id="ARBA00022679"/>
    </source>
</evidence>
<dbReference type="GO" id="GO:0006015">
    <property type="term" value="P:5-phosphoribose 1-diphosphate biosynthetic process"/>
    <property type="evidence" value="ECO:0007669"/>
    <property type="project" value="UniProtKB-UniRule"/>
</dbReference>
<comment type="pathway">
    <text evidence="2 6">Metabolic intermediate biosynthesis; 5-phospho-alpha-D-ribose 1-diphosphate biosynthesis; 5-phospho-alpha-D-ribose 1-diphosphate from D-ribose 5-phosphate (route II): step 3/3.</text>
</comment>
<reference evidence="8 9" key="1">
    <citation type="submission" date="2019-03" db="EMBL/GenBank/DDBJ databases">
        <title>Rhodobacteraceae bacterium SM1902, a new member of the family Rhodobacteraceae isolated from Yantai.</title>
        <authorList>
            <person name="Sun Y."/>
        </authorList>
    </citation>
    <scope>NUCLEOTIDE SEQUENCE [LARGE SCALE GENOMIC DNA]</scope>
    <source>
        <strain evidence="8 9">SM1902</strain>
    </source>
</reference>
<keyword evidence="5 6" id="KW-0067">ATP-binding</keyword>
<dbReference type="AlphaFoldDB" id="A0A4R6ARC5"/>
<dbReference type="InterPro" id="IPR008145">
    <property type="entry name" value="GK/Ca_channel_bsu"/>
</dbReference>
<dbReference type="HAMAP" id="MF_00836">
    <property type="entry name" value="PhnN"/>
    <property type="match status" value="1"/>
</dbReference>
<keyword evidence="9" id="KW-1185">Reference proteome</keyword>
<gene>
    <name evidence="6 8" type="primary">phnN</name>
    <name evidence="8" type="ORF">E2L05_16255</name>
</gene>
<evidence type="ECO:0000256" key="2">
    <source>
        <dbReference type="ARBA" id="ARBA00005069"/>
    </source>
</evidence>
<keyword evidence="3 6" id="KW-0808">Transferase</keyword>
<name>A0A4R6ARC5_9RHOB</name>
<feature type="domain" description="Guanylate kinase/L-type calcium channel beta subunit" evidence="7">
    <location>
        <begin position="3"/>
        <end position="176"/>
    </location>
</feature>
<dbReference type="Proteomes" id="UP000294562">
    <property type="component" value="Unassembled WGS sequence"/>
</dbReference>
<dbReference type="PANTHER" id="PTHR23117:SF8">
    <property type="entry name" value="RIBOSE 1,5-BISPHOSPHATE PHOSPHOKINASE PHNN"/>
    <property type="match status" value="1"/>
</dbReference>
<feature type="binding site" evidence="6">
    <location>
        <begin position="11"/>
        <end position="18"/>
    </location>
    <ligand>
        <name>ATP</name>
        <dbReference type="ChEBI" id="CHEBI:30616"/>
    </ligand>
</feature>
<keyword evidence="4 6" id="KW-0547">Nucleotide-binding</keyword>
<dbReference type="UniPathway" id="UPA00087">
    <property type="reaction ID" value="UER00175"/>
</dbReference>
<dbReference type="GO" id="GO:0005829">
    <property type="term" value="C:cytosol"/>
    <property type="evidence" value="ECO:0007669"/>
    <property type="project" value="TreeGrafter"/>
</dbReference>
<evidence type="ECO:0000256" key="4">
    <source>
        <dbReference type="ARBA" id="ARBA00022741"/>
    </source>
</evidence>
<dbReference type="InterPro" id="IPR027417">
    <property type="entry name" value="P-loop_NTPase"/>
</dbReference>
<dbReference type="InterPro" id="IPR012699">
    <property type="entry name" value="PhnN"/>
</dbReference>
<evidence type="ECO:0000256" key="5">
    <source>
        <dbReference type="ARBA" id="ARBA00022840"/>
    </source>
</evidence>
<comment type="catalytic activity">
    <reaction evidence="1 6">
        <text>alpha-D-ribose 1,5-bisphosphate + ATP = 5-phospho-alpha-D-ribose 1-diphosphate + ADP</text>
        <dbReference type="Rhea" id="RHEA:20109"/>
        <dbReference type="ChEBI" id="CHEBI:30616"/>
        <dbReference type="ChEBI" id="CHEBI:58017"/>
        <dbReference type="ChEBI" id="CHEBI:68688"/>
        <dbReference type="ChEBI" id="CHEBI:456216"/>
        <dbReference type="EC" id="2.7.4.23"/>
    </reaction>
</comment>
<evidence type="ECO:0000256" key="6">
    <source>
        <dbReference type="HAMAP-Rule" id="MF_00836"/>
    </source>
</evidence>
<evidence type="ECO:0000256" key="1">
    <source>
        <dbReference type="ARBA" id="ARBA00000373"/>
    </source>
</evidence>
<accession>A0A4R6ARC5</accession>
<dbReference type="PANTHER" id="PTHR23117">
    <property type="entry name" value="GUANYLATE KINASE-RELATED"/>
    <property type="match status" value="1"/>
</dbReference>
<dbReference type="Gene3D" id="3.40.50.300">
    <property type="entry name" value="P-loop containing nucleotide triphosphate hydrolases"/>
    <property type="match status" value="1"/>
</dbReference>
<dbReference type="EMBL" id="SMZO01000049">
    <property type="protein sequence ID" value="TDL85158.1"/>
    <property type="molecule type" value="Genomic_DNA"/>
</dbReference>
<dbReference type="SMART" id="SM00072">
    <property type="entry name" value="GuKc"/>
    <property type="match status" value="1"/>
</dbReference>
<dbReference type="GO" id="GO:0005524">
    <property type="term" value="F:ATP binding"/>
    <property type="evidence" value="ECO:0007669"/>
    <property type="project" value="UniProtKB-KW"/>
</dbReference>
<evidence type="ECO:0000313" key="8">
    <source>
        <dbReference type="EMBL" id="TDL85158.1"/>
    </source>
</evidence>
<sequence>MSRGRLIAVVGPSGVGKDSVMEGLVKSVPGLQIARRCITRAACDSTETFQSISVDRFEQLCSDNAFALHWDAHGLHYGIPHGALSGLADGQDVLVNLSRSVLNSAATKFQPFVVISLSAAPDILAQRLHARGRETASRIAARLTRSGTAMPVGVQVISIANNGALADTVSRARGALYPLTETRVI</sequence>
<keyword evidence="8" id="KW-0418">Kinase</keyword>
<dbReference type="GO" id="GO:0033863">
    <property type="term" value="F:ribose 1,5-bisphosphate phosphokinase activity"/>
    <property type="evidence" value="ECO:0007669"/>
    <property type="project" value="UniProtKB-UniRule"/>
</dbReference>
<proteinExistence type="inferred from homology"/>
<dbReference type="EC" id="2.7.4.23" evidence="6"/>
<comment type="caution">
    <text evidence="8">The sequence shown here is derived from an EMBL/GenBank/DDBJ whole genome shotgun (WGS) entry which is preliminary data.</text>
</comment>
<comment type="similarity">
    <text evidence="6">Belongs to the ribose 1,5-bisphosphokinase family.</text>
</comment>
<dbReference type="OrthoDB" id="341217at2"/>
<evidence type="ECO:0000259" key="7">
    <source>
        <dbReference type="SMART" id="SM00072"/>
    </source>
</evidence>
<evidence type="ECO:0000313" key="9">
    <source>
        <dbReference type="Proteomes" id="UP000294562"/>
    </source>
</evidence>
<dbReference type="RefSeq" id="WP_133343925.1">
    <property type="nucleotide sequence ID" value="NZ_SMZO01000049.1"/>
</dbReference>
<dbReference type="GO" id="GO:0019634">
    <property type="term" value="P:organic phosphonate metabolic process"/>
    <property type="evidence" value="ECO:0007669"/>
    <property type="project" value="UniProtKB-UniRule"/>
</dbReference>
<protein>
    <recommendedName>
        <fullName evidence="6">Ribose 1,5-bisphosphate phosphokinase PhnN</fullName>
        <ecNumber evidence="6">2.7.4.23</ecNumber>
    </recommendedName>
    <alternativeName>
        <fullName evidence="6">Ribose 1,5-bisphosphokinase</fullName>
    </alternativeName>
</protein>
<dbReference type="SUPFAM" id="SSF52540">
    <property type="entry name" value="P-loop containing nucleoside triphosphate hydrolases"/>
    <property type="match status" value="1"/>
</dbReference>
<comment type="function">
    <text evidence="6">Catalyzes the phosphorylation of ribose 1,5-bisphosphate to 5-phospho-D-ribosyl alpha-1-diphosphate (PRPP).</text>
</comment>
<dbReference type="NCBIfam" id="TIGR02322">
    <property type="entry name" value="phosphon_PhnN"/>
    <property type="match status" value="1"/>
</dbReference>
<organism evidence="8 9">
    <name type="scientific">Meridianimarinicoccus aquatilis</name>
    <dbReference type="NCBI Taxonomy" id="2552766"/>
    <lineage>
        <taxon>Bacteria</taxon>
        <taxon>Pseudomonadati</taxon>
        <taxon>Pseudomonadota</taxon>
        <taxon>Alphaproteobacteria</taxon>
        <taxon>Rhodobacterales</taxon>
        <taxon>Paracoccaceae</taxon>
        <taxon>Meridianimarinicoccus</taxon>
    </lineage>
</organism>